<name>A0A7J6RL51_PEROL</name>
<evidence type="ECO:0000313" key="2">
    <source>
        <dbReference type="Proteomes" id="UP000553632"/>
    </source>
</evidence>
<sequence length="108" mass="12562">HTEEASLVEYLKGRALAGDVSLLVWEHYRIPAVALTLISRFNRSYEDARPPVWADDRYDILWQLNLDDGKIQQHCMELLYGDLECSSFTIFPPSEYFRRAELPESLLS</sequence>
<gene>
    <name evidence="1" type="ORF">FOZ63_020268</name>
</gene>
<dbReference type="Proteomes" id="UP000553632">
    <property type="component" value="Unassembled WGS sequence"/>
</dbReference>
<feature type="non-terminal residue" evidence="1">
    <location>
        <position position="1"/>
    </location>
</feature>
<evidence type="ECO:0000313" key="1">
    <source>
        <dbReference type="EMBL" id="KAF4720896.1"/>
    </source>
</evidence>
<dbReference type="EMBL" id="JABANO010025048">
    <property type="protein sequence ID" value="KAF4720896.1"/>
    <property type="molecule type" value="Genomic_DNA"/>
</dbReference>
<proteinExistence type="predicted"/>
<comment type="caution">
    <text evidence="1">The sequence shown here is derived from an EMBL/GenBank/DDBJ whole genome shotgun (WGS) entry which is preliminary data.</text>
</comment>
<keyword evidence="2" id="KW-1185">Reference proteome</keyword>
<reference evidence="1 2" key="1">
    <citation type="submission" date="2020-04" db="EMBL/GenBank/DDBJ databases">
        <title>Perkinsus olseni comparative genomics.</title>
        <authorList>
            <person name="Bogema D.R."/>
        </authorList>
    </citation>
    <scope>NUCLEOTIDE SEQUENCE [LARGE SCALE GENOMIC DNA]</scope>
    <source>
        <strain evidence="1 2">ATCC PRA-207</strain>
    </source>
</reference>
<protein>
    <submittedName>
        <fullName evidence="1">Uncharacterized protein</fullName>
    </submittedName>
</protein>
<accession>A0A7J6RL51</accession>
<organism evidence="1 2">
    <name type="scientific">Perkinsus olseni</name>
    <name type="common">Perkinsus atlanticus</name>
    <dbReference type="NCBI Taxonomy" id="32597"/>
    <lineage>
        <taxon>Eukaryota</taxon>
        <taxon>Sar</taxon>
        <taxon>Alveolata</taxon>
        <taxon>Perkinsozoa</taxon>
        <taxon>Perkinsea</taxon>
        <taxon>Perkinsida</taxon>
        <taxon>Perkinsidae</taxon>
        <taxon>Perkinsus</taxon>
    </lineage>
</organism>
<dbReference type="AlphaFoldDB" id="A0A7J6RL51"/>